<dbReference type="Ensembl" id="ENSPEMT00000022548.2">
    <property type="protein sequence ID" value="ENSPEMP00000018220.2"/>
    <property type="gene ID" value="ENSPEMG00000016891.2"/>
</dbReference>
<dbReference type="PANTHER" id="PTHR33589:SF1">
    <property type="entry name" value="ZYMOGEN GRANULE PROTEIN 16 HOMOLOG B"/>
    <property type="match status" value="1"/>
</dbReference>
<dbReference type="InterPro" id="IPR052321">
    <property type="entry name" value="PolyBind_ProtTraffic"/>
</dbReference>
<reference evidence="3" key="2">
    <citation type="submission" date="2025-08" db="UniProtKB">
        <authorList>
            <consortium name="Ensembl"/>
        </authorList>
    </citation>
    <scope>IDENTIFICATION</scope>
</reference>
<keyword evidence="4" id="KW-1185">Reference proteome</keyword>
<dbReference type="SUPFAM" id="SSF51101">
    <property type="entry name" value="Mannose-binding lectins"/>
    <property type="match status" value="1"/>
</dbReference>
<dbReference type="Gene3D" id="2.100.10.30">
    <property type="entry name" value="Jacalin-like lectin domain"/>
    <property type="match status" value="1"/>
</dbReference>
<accession>A0A8C8TU18</accession>
<dbReference type="PANTHER" id="PTHR33589">
    <property type="entry name" value="OS11G0524900 PROTEIN"/>
    <property type="match status" value="1"/>
</dbReference>
<dbReference type="GO" id="GO:0005615">
    <property type="term" value="C:extracellular space"/>
    <property type="evidence" value="ECO:0007669"/>
    <property type="project" value="TreeGrafter"/>
</dbReference>
<dbReference type="Proteomes" id="UP000694547">
    <property type="component" value="Chromosome 8"/>
</dbReference>
<dbReference type="AlphaFoldDB" id="A0A8C8TU18"/>
<protein>
    <submittedName>
        <fullName evidence="3">Uncharacterized protein</fullName>
    </submittedName>
</protein>
<evidence type="ECO:0000313" key="4">
    <source>
        <dbReference type="Proteomes" id="UP000694547"/>
    </source>
</evidence>
<feature type="chain" id="PRO_5034201262" evidence="2">
    <location>
        <begin position="18"/>
        <end position="118"/>
    </location>
</feature>
<organism evidence="3 4">
    <name type="scientific">Peromyscus maniculatus bairdii</name>
    <name type="common">Prairie deer mouse</name>
    <dbReference type="NCBI Taxonomy" id="230844"/>
    <lineage>
        <taxon>Eukaryota</taxon>
        <taxon>Metazoa</taxon>
        <taxon>Chordata</taxon>
        <taxon>Craniata</taxon>
        <taxon>Vertebrata</taxon>
        <taxon>Euteleostomi</taxon>
        <taxon>Mammalia</taxon>
        <taxon>Eutheria</taxon>
        <taxon>Euarchontoglires</taxon>
        <taxon>Glires</taxon>
        <taxon>Rodentia</taxon>
        <taxon>Myomorpha</taxon>
        <taxon>Muroidea</taxon>
        <taxon>Cricetidae</taxon>
        <taxon>Neotominae</taxon>
        <taxon>Peromyscus</taxon>
    </lineage>
</organism>
<feature type="signal peptide" evidence="2">
    <location>
        <begin position="1"/>
        <end position="17"/>
    </location>
</feature>
<keyword evidence="1" id="KW-0430">Lectin</keyword>
<dbReference type="GO" id="GO:0030246">
    <property type="term" value="F:carbohydrate binding"/>
    <property type="evidence" value="ECO:0007669"/>
    <property type="project" value="UniProtKB-KW"/>
</dbReference>
<evidence type="ECO:0000256" key="2">
    <source>
        <dbReference type="SAM" id="SignalP"/>
    </source>
</evidence>
<dbReference type="GeneTree" id="ENSGT00940000166063"/>
<reference evidence="3 4" key="1">
    <citation type="submission" date="2018-10" db="EMBL/GenBank/DDBJ databases">
        <title>Improved assembly of the deer mouse Peromyscus maniculatus genome.</title>
        <authorList>
            <person name="Lassance J.-M."/>
            <person name="Hoekstra H.E."/>
        </authorList>
    </citation>
    <scope>NUCLEOTIDE SEQUENCE [LARGE SCALE GENOMIC DNA]</scope>
</reference>
<reference evidence="3" key="3">
    <citation type="submission" date="2025-09" db="UniProtKB">
        <authorList>
            <consortium name="Ensembl"/>
        </authorList>
    </citation>
    <scope>IDENTIFICATION</scope>
</reference>
<name>A0A8C8TU18_PERMB</name>
<dbReference type="InterPro" id="IPR036404">
    <property type="entry name" value="Jacalin-like_lectin_dom_sf"/>
</dbReference>
<sequence>MLLLLTLALLAGATCRAQNVLDNNIGTYFYIVDEGKGEIKSIRIFYTAARRLNGIQLQFQNHWSDVHGIRSKYYEEFLLNDGEHVIKVLGRIVSLLSKESNFYQAKLRNSPTPELVSS</sequence>
<keyword evidence="2" id="KW-0732">Signal</keyword>
<evidence type="ECO:0000256" key="1">
    <source>
        <dbReference type="ARBA" id="ARBA00022734"/>
    </source>
</evidence>
<proteinExistence type="predicted"/>
<evidence type="ECO:0000313" key="3">
    <source>
        <dbReference type="Ensembl" id="ENSPEMP00000018220.2"/>
    </source>
</evidence>